<evidence type="ECO:0000313" key="1">
    <source>
        <dbReference type="EMBL" id="GAA4347655.1"/>
    </source>
</evidence>
<proteinExistence type="predicted"/>
<dbReference type="EMBL" id="BAABFU010000001">
    <property type="protein sequence ID" value="GAA4347655.1"/>
    <property type="molecule type" value="Genomic_DNA"/>
</dbReference>
<evidence type="ECO:0008006" key="3">
    <source>
        <dbReference type="Google" id="ProtNLM"/>
    </source>
</evidence>
<dbReference type="Pfam" id="PF08907">
    <property type="entry name" value="DUF1853"/>
    <property type="match status" value="1"/>
</dbReference>
<organism evidence="1 2">
    <name type="scientific">Kangiella taiwanensis</name>
    <dbReference type="NCBI Taxonomy" id="1079179"/>
    <lineage>
        <taxon>Bacteria</taxon>
        <taxon>Pseudomonadati</taxon>
        <taxon>Pseudomonadota</taxon>
        <taxon>Gammaproteobacteria</taxon>
        <taxon>Kangiellales</taxon>
        <taxon>Kangiellaceae</taxon>
        <taxon>Kangiella</taxon>
    </lineage>
</organism>
<gene>
    <name evidence="1" type="ORF">GCM10023150_10410</name>
</gene>
<dbReference type="InterPro" id="IPR015003">
    <property type="entry name" value="DUF1853"/>
</dbReference>
<comment type="caution">
    <text evidence="1">The sequence shown here is derived from an EMBL/GenBank/DDBJ whole genome shotgun (WGS) entry which is preliminary data.</text>
</comment>
<dbReference type="Proteomes" id="UP001501294">
    <property type="component" value="Unassembled WGS sequence"/>
</dbReference>
<sequence>MCSPDTMTRYKNDLNWMLRSPELLALTRHMSTDELMSRMEADDNFQFKDTHRLGVYFEQLWQHLTNRCESLDSVKHNYQVIINKHTYGEFDSILFDKVLSYTIHCELAVKFYLQIGSGRELHHWVGPNLRDRFDHKHQRLFEHQLALSNDETIAPWLEQQDITIDQVKVLTRGRLFYPLEDFMQEKFRFPNEVNPSHLKGFWTSWESFAHLQLSSGIDWYLLPKMYWLSPISPMEVKELSLIDDKAFLIHGHNEQYEFQRIQQVVGVRDGEEMMRGFVVTEDWLKKAKARVFEA</sequence>
<evidence type="ECO:0000313" key="2">
    <source>
        <dbReference type="Proteomes" id="UP001501294"/>
    </source>
</evidence>
<reference evidence="2" key="1">
    <citation type="journal article" date="2019" name="Int. J. Syst. Evol. Microbiol.">
        <title>The Global Catalogue of Microorganisms (GCM) 10K type strain sequencing project: providing services to taxonomists for standard genome sequencing and annotation.</title>
        <authorList>
            <consortium name="The Broad Institute Genomics Platform"/>
            <consortium name="The Broad Institute Genome Sequencing Center for Infectious Disease"/>
            <person name="Wu L."/>
            <person name="Ma J."/>
        </authorList>
    </citation>
    <scope>NUCLEOTIDE SEQUENCE [LARGE SCALE GENOMIC DNA]</scope>
    <source>
        <strain evidence="2">JCM 17727</strain>
    </source>
</reference>
<accession>A0ABP8HYM2</accession>
<keyword evidence="2" id="KW-1185">Reference proteome</keyword>
<protein>
    <recommendedName>
        <fullName evidence="3">DUF1853 family protein</fullName>
    </recommendedName>
</protein>
<name>A0ABP8HYM2_9GAMM</name>